<name>A0ABW0BJ20_9ACTN</name>
<proteinExistence type="predicted"/>
<keyword evidence="2" id="KW-1185">Reference proteome</keyword>
<evidence type="ECO:0000313" key="2">
    <source>
        <dbReference type="Proteomes" id="UP001596087"/>
    </source>
</evidence>
<reference evidence="2" key="1">
    <citation type="journal article" date="2019" name="Int. J. Syst. Evol. Microbiol.">
        <title>The Global Catalogue of Microorganisms (GCM) 10K type strain sequencing project: providing services to taxonomists for standard genome sequencing and annotation.</title>
        <authorList>
            <consortium name="The Broad Institute Genomics Platform"/>
            <consortium name="The Broad Institute Genome Sequencing Center for Infectious Disease"/>
            <person name="Wu L."/>
            <person name="Ma J."/>
        </authorList>
    </citation>
    <scope>NUCLEOTIDE SEQUENCE [LARGE SCALE GENOMIC DNA]</scope>
    <source>
        <strain evidence="2">DFY41</strain>
    </source>
</reference>
<gene>
    <name evidence="1" type="ORF">ACFPGP_11595</name>
</gene>
<dbReference type="RefSeq" id="WP_378590238.1">
    <property type="nucleotide sequence ID" value="NZ_JBHSKD010000011.1"/>
</dbReference>
<protein>
    <submittedName>
        <fullName evidence="1">Uncharacterized protein</fullName>
    </submittedName>
</protein>
<organism evidence="1 2">
    <name type="scientific">Nocardioides taihuensis</name>
    <dbReference type="NCBI Taxonomy" id="1835606"/>
    <lineage>
        <taxon>Bacteria</taxon>
        <taxon>Bacillati</taxon>
        <taxon>Actinomycetota</taxon>
        <taxon>Actinomycetes</taxon>
        <taxon>Propionibacteriales</taxon>
        <taxon>Nocardioidaceae</taxon>
        <taxon>Nocardioides</taxon>
    </lineage>
</organism>
<dbReference type="Proteomes" id="UP001596087">
    <property type="component" value="Unassembled WGS sequence"/>
</dbReference>
<evidence type="ECO:0000313" key="1">
    <source>
        <dbReference type="EMBL" id="MFC5177319.1"/>
    </source>
</evidence>
<dbReference type="EMBL" id="JBHSKD010000011">
    <property type="protein sequence ID" value="MFC5177319.1"/>
    <property type="molecule type" value="Genomic_DNA"/>
</dbReference>
<accession>A0ABW0BJ20</accession>
<sequence>MWIHTEAPRPVNNATTVSLANPHQMRMSLLRTVPALEEVPSPLSIVVEDPDRPSDFDLMDNVVAVAAAVAG</sequence>
<comment type="caution">
    <text evidence="1">The sequence shown here is derived from an EMBL/GenBank/DDBJ whole genome shotgun (WGS) entry which is preliminary data.</text>
</comment>